<keyword evidence="1" id="KW-0812">Transmembrane</keyword>
<feature type="transmembrane region" description="Helical" evidence="1">
    <location>
        <begin position="68"/>
        <end position="87"/>
    </location>
</feature>
<proteinExistence type="predicted"/>
<name>A0A5T1CGU9_CAMJU</name>
<keyword evidence="1" id="KW-0472">Membrane</keyword>
<accession>A0A5T1CGU9</accession>
<keyword evidence="1" id="KW-1133">Transmembrane helix</keyword>
<evidence type="ECO:0000313" key="2">
    <source>
        <dbReference type="EMBL" id="EAK7699558.1"/>
    </source>
</evidence>
<comment type="caution">
    <text evidence="2">The sequence shown here is derived from an EMBL/GenBank/DDBJ whole genome shotgun (WGS) entry which is preliminary data.</text>
</comment>
<evidence type="ECO:0000256" key="1">
    <source>
        <dbReference type="SAM" id="Phobius"/>
    </source>
</evidence>
<sequence length="96" mass="11885">MFKIFFLSKKATIKTPQNVGIIFFSFFLKNIKKINIEYFIFSLFLKLFYSKNIFLIKNHFLKFIIKSLIDFFFLLCRLIFFLVRNIFSYYRFFSSY</sequence>
<dbReference type="AlphaFoldDB" id="A0A5T1CGU9"/>
<feature type="transmembrane region" description="Helical" evidence="1">
    <location>
        <begin position="38"/>
        <end position="56"/>
    </location>
</feature>
<reference evidence="2" key="1">
    <citation type="submission" date="2019-04" db="EMBL/GenBank/DDBJ databases">
        <authorList>
            <person name="Ashton P.M."/>
            <person name="Dallman T."/>
            <person name="Nair S."/>
            <person name="De Pinna E."/>
            <person name="Peters T."/>
            <person name="Grant K."/>
        </authorList>
    </citation>
    <scope>NUCLEOTIDE SEQUENCE</scope>
    <source>
        <strain evidence="2">OXC2045</strain>
    </source>
</reference>
<organism evidence="2">
    <name type="scientific">Campylobacter jejuni</name>
    <dbReference type="NCBI Taxonomy" id="197"/>
    <lineage>
        <taxon>Bacteria</taxon>
        <taxon>Pseudomonadati</taxon>
        <taxon>Campylobacterota</taxon>
        <taxon>Epsilonproteobacteria</taxon>
        <taxon>Campylobacterales</taxon>
        <taxon>Campylobacteraceae</taxon>
        <taxon>Campylobacter</taxon>
    </lineage>
</organism>
<dbReference type="EMBL" id="AACJBK010000013">
    <property type="protein sequence ID" value="EAK7699558.1"/>
    <property type="molecule type" value="Genomic_DNA"/>
</dbReference>
<protein>
    <submittedName>
        <fullName evidence="2">Uncharacterized protein</fullName>
    </submittedName>
</protein>
<gene>
    <name evidence="2" type="ORF">E7L89_09260</name>
</gene>